<dbReference type="Proteomes" id="UP000006175">
    <property type="component" value="Chromosome"/>
</dbReference>
<accession>I3XSI9</accession>
<dbReference type="HOGENOM" id="CLU_3194347_0_0_2"/>
<dbReference type="KEGG" id="dfd:Desfe_1039"/>
<reference evidence="1 2" key="1">
    <citation type="journal article" date="2012" name="J. Bacteriol.">
        <title>Complete Genome Sequence of Desulfurococcus fermentans, a Hyperthermophilic Cellulolytic Crenarchaeon Isolated from a Freshwater Hot Spring in Kamchatka, Russia.</title>
        <authorList>
            <person name="Susanti D."/>
            <person name="Johnson E.F."/>
            <person name="Rodriguez J.R."/>
            <person name="Anderson I."/>
            <person name="Perevalova A.A."/>
            <person name="Kyrpides N."/>
            <person name="Lucas S."/>
            <person name="Han J."/>
            <person name="Lapidus A."/>
            <person name="Cheng J.F."/>
            <person name="Goodwin L."/>
            <person name="Pitluck S."/>
            <person name="Mavrommatis K."/>
            <person name="Peters L."/>
            <person name="Land M.L."/>
            <person name="Hauser L."/>
            <person name="Gopalan V."/>
            <person name="Chan P.P."/>
            <person name="Lowe T.M."/>
            <person name="Atomi H."/>
            <person name="Bonch-Osmolovskaya E.A."/>
            <person name="Woyke T."/>
            <person name="Mukhopadhyay B."/>
        </authorList>
    </citation>
    <scope>NUCLEOTIDE SEQUENCE [LARGE SCALE GENOMIC DNA]</scope>
    <source>
        <strain evidence="1 2">DSM 16532</strain>
    </source>
</reference>
<dbReference type="EMBL" id="CP003321">
    <property type="protein sequence ID" value="AFL66913.1"/>
    <property type="molecule type" value="Genomic_DNA"/>
</dbReference>
<protein>
    <submittedName>
        <fullName evidence="1">Uncharacterized protein</fullName>
    </submittedName>
</protein>
<gene>
    <name evidence="1" type="ORF">Desfe_1039</name>
</gene>
<name>I3XSI9_DESAM</name>
<evidence type="ECO:0000313" key="1">
    <source>
        <dbReference type="EMBL" id="AFL66913.1"/>
    </source>
</evidence>
<sequence>MLRFERGSDPKRVRELVKEVLGEVGKAFKQGEYEGIKLRSNKDKN</sequence>
<dbReference type="AlphaFoldDB" id="I3XSI9"/>
<proteinExistence type="predicted"/>
<dbReference type="RefSeq" id="WP_014767809.1">
    <property type="nucleotide sequence ID" value="NC_018001.1"/>
</dbReference>
<evidence type="ECO:0000313" key="2">
    <source>
        <dbReference type="Proteomes" id="UP000006175"/>
    </source>
</evidence>
<keyword evidence="2" id="KW-1185">Reference proteome</keyword>
<dbReference type="GeneID" id="43446480"/>
<organism evidence="1 2">
    <name type="scientific">Desulfurococcus amylolyticus DSM 16532</name>
    <dbReference type="NCBI Taxonomy" id="768672"/>
    <lineage>
        <taxon>Archaea</taxon>
        <taxon>Thermoproteota</taxon>
        <taxon>Thermoprotei</taxon>
        <taxon>Desulfurococcales</taxon>
        <taxon>Desulfurococcaceae</taxon>
        <taxon>Desulfurococcus</taxon>
    </lineage>
</organism>